<dbReference type="RefSeq" id="XP_009518833.1">
    <property type="nucleotide sequence ID" value="XM_009520538.1"/>
</dbReference>
<gene>
    <name evidence="1" type="ORF">PHYSODRAFT_420939</name>
</gene>
<protein>
    <recommendedName>
        <fullName evidence="3">Reverse transcriptase zinc-binding domain-containing protein</fullName>
    </recommendedName>
</protein>
<feature type="non-terminal residue" evidence="1">
    <location>
        <position position="1"/>
    </location>
</feature>
<sequence>LLPIYDDLQMRIALRLLPVRSRFWFLMQQDPTVQQCPYMTCNNIETVKHLFMECAKSKAVWATIWKDWSRFLVGPLTWTSLVLPHKQQVAACWYQERTKIVSLWNIVRCITLHHRWTERNHYCFEEKDPESLDTTITAIYNTFGAHYR</sequence>
<name>G4YTE6_PHYSP</name>
<dbReference type="EMBL" id="JH159152">
    <property type="protein sequence ID" value="EGZ23545.1"/>
    <property type="molecule type" value="Genomic_DNA"/>
</dbReference>
<dbReference type="Proteomes" id="UP000002640">
    <property type="component" value="Unassembled WGS sequence"/>
</dbReference>
<evidence type="ECO:0000313" key="1">
    <source>
        <dbReference type="EMBL" id="EGZ23545.1"/>
    </source>
</evidence>
<dbReference type="SMR" id="G4YTE6"/>
<dbReference type="InParanoid" id="G4YTE6"/>
<reference evidence="1 2" key="1">
    <citation type="journal article" date="2006" name="Science">
        <title>Phytophthora genome sequences uncover evolutionary origins and mechanisms of pathogenesis.</title>
        <authorList>
            <person name="Tyler B.M."/>
            <person name="Tripathy S."/>
            <person name="Zhang X."/>
            <person name="Dehal P."/>
            <person name="Jiang R.H."/>
            <person name="Aerts A."/>
            <person name="Arredondo F.D."/>
            <person name="Baxter L."/>
            <person name="Bensasson D."/>
            <person name="Beynon J.L."/>
            <person name="Chapman J."/>
            <person name="Damasceno C.M."/>
            <person name="Dorrance A.E."/>
            <person name="Dou D."/>
            <person name="Dickerman A.W."/>
            <person name="Dubchak I.L."/>
            <person name="Garbelotto M."/>
            <person name="Gijzen M."/>
            <person name="Gordon S.G."/>
            <person name="Govers F."/>
            <person name="Grunwald N.J."/>
            <person name="Huang W."/>
            <person name="Ivors K.L."/>
            <person name="Jones R.W."/>
            <person name="Kamoun S."/>
            <person name="Krampis K."/>
            <person name="Lamour K.H."/>
            <person name="Lee M.K."/>
            <person name="McDonald W.H."/>
            <person name="Medina M."/>
            <person name="Meijer H.J."/>
            <person name="Nordberg E.K."/>
            <person name="Maclean D.J."/>
            <person name="Ospina-Giraldo M.D."/>
            <person name="Morris P.F."/>
            <person name="Phuntumart V."/>
            <person name="Putnam N.H."/>
            <person name="Rash S."/>
            <person name="Rose J.K."/>
            <person name="Sakihama Y."/>
            <person name="Salamov A.A."/>
            <person name="Savidor A."/>
            <person name="Scheuring C.F."/>
            <person name="Smith B.M."/>
            <person name="Sobral B.W."/>
            <person name="Terry A."/>
            <person name="Torto-Alalibo T.A."/>
            <person name="Win J."/>
            <person name="Xu Z."/>
            <person name="Zhang H."/>
            <person name="Grigoriev I.V."/>
            <person name="Rokhsar D.S."/>
            <person name="Boore J.L."/>
        </authorList>
    </citation>
    <scope>NUCLEOTIDE SEQUENCE [LARGE SCALE GENOMIC DNA]</scope>
    <source>
        <strain evidence="1 2">P6497</strain>
    </source>
</reference>
<proteinExistence type="predicted"/>
<evidence type="ECO:0008006" key="3">
    <source>
        <dbReference type="Google" id="ProtNLM"/>
    </source>
</evidence>
<dbReference type="GeneID" id="20652144"/>
<dbReference type="AlphaFoldDB" id="G4YTE6"/>
<dbReference type="OMA" id="WTERNHY"/>
<accession>G4YTE6</accession>
<keyword evidence="2" id="KW-1185">Reference proteome</keyword>
<dbReference type="KEGG" id="psoj:PHYSODRAFT_420939"/>
<dbReference type="STRING" id="1094619.G4YTE6"/>
<organism evidence="1 2">
    <name type="scientific">Phytophthora sojae (strain P6497)</name>
    <name type="common">Soybean stem and root rot agent</name>
    <name type="synonym">Phytophthora megasperma f. sp. glycines</name>
    <dbReference type="NCBI Taxonomy" id="1094619"/>
    <lineage>
        <taxon>Eukaryota</taxon>
        <taxon>Sar</taxon>
        <taxon>Stramenopiles</taxon>
        <taxon>Oomycota</taxon>
        <taxon>Peronosporomycetes</taxon>
        <taxon>Peronosporales</taxon>
        <taxon>Peronosporaceae</taxon>
        <taxon>Phytophthora</taxon>
    </lineage>
</organism>
<evidence type="ECO:0000313" key="2">
    <source>
        <dbReference type="Proteomes" id="UP000002640"/>
    </source>
</evidence>
<feature type="non-terminal residue" evidence="1">
    <location>
        <position position="148"/>
    </location>
</feature>